<organism evidence="2">
    <name type="scientific">uncultured Rubrobacteraceae bacterium</name>
    <dbReference type="NCBI Taxonomy" id="349277"/>
    <lineage>
        <taxon>Bacteria</taxon>
        <taxon>Bacillati</taxon>
        <taxon>Actinomycetota</taxon>
        <taxon>Rubrobacteria</taxon>
        <taxon>Rubrobacterales</taxon>
        <taxon>Rubrobacteraceae</taxon>
        <taxon>environmental samples</taxon>
    </lineage>
</organism>
<evidence type="ECO:0008006" key="3">
    <source>
        <dbReference type="Google" id="ProtNLM"/>
    </source>
</evidence>
<feature type="transmembrane region" description="Helical" evidence="1">
    <location>
        <begin position="15"/>
        <end position="35"/>
    </location>
</feature>
<accession>A0A6J4QTD7</accession>
<reference evidence="2" key="1">
    <citation type="submission" date="2020-02" db="EMBL/GenBank/DDBJ databases">
        <authorList>
            <person name="Meier V. D."/>
        </authorList>
    </citation>
    <scope>NUCLEOTIDE SEQUENCE</scope>
    <source>
        <strain evidence="2">AVDCRST_MAG28</strain>
    </source>
</reference>
<keyword evidence="1" id="KW-0812">Transmembrane</keyword>
<keyword evidence="1" id="KW-1133">Transmembrane helix</keyword>
<protein>
    <recommendedName>
        <fullName evidence="3">L-lactate permease</fullName>
    </recommendedName>
</protein>
<dbReference type="EMBL" id="CADCVE010000043">
    <property type="protein sequence ID" value="CAA9454118.1"/>
    <property type="molecule type" value="Genomic_DNA"/>
</dbReference>
<dbReference type="AlphaFoldDB" id="A0A6J4QTD7"/>
<keyword evidence="1" id="KW-0472">Membrane</keyword>
<sequence length="130" mass="13679">MPTFEHIYTPVADSLVLSTLVSAIPIVVLFALLAGFRVAAHWSSLASLASLALIIAVAVYGMPGGAEDVRLGGALPAALTKGYERLPETVAGLHFVAFACLFLHRVVLSSGLAPRQSCSTAPLMQTYRKV</sequence>
<proteinExistence type="predicted"/>
<feature type="transmembrane region" description="Helical" evidence="1">
    <location>
        <begin position="89"/>
        <end position="108"/>
    </location>
</feature>
<evidence type="ECO:0000313" key="2">
    <source>
        <dbReference type="EMBL" id="CAA9454118.1"/>
    </source>
</evidence>
<evidence type="ECO:0000256" key="1">
    <source>
        <dbReference type="SAM" id="Phobius"/>
    </source>
</evidence>
<feature type="transmembrane region" description="Helical" evidence="1">
    <location>
        <begin position="42"/>
        <end position="62"/>
    </location>
</feature>
<name>A0A6J4QTD7_9ACTN</name>
<gene>
    <name evidence="2" type="ORF">AVDCRST_MAG28-2151</name>
</gene>